<reference evidence="2 3" key="1">
    <citation type="submission" date="2024-11" db="EMBL/GenBank/DDBJ databases">
        <title>Chromosome-level genome assembly of the freshwater bivalve Anodonta woodiana.</title>
        <authorList>
            <person name="Chen X."/>
        </authorList>
    </citation>
    <scope>NUCLEOTIDE SEQUENCE [LARGE SCALE GENOMIC DNA]</scope>
    <source>
        <strain evidence="2">MN2024</strain>
        <tissue evidence="2">Gills</tissue>
    </source>
</reference>
<feature type="region of interest" description="Disordered" evidence="1">
    <location>
        <begin position="1"/>
        <end position="38"/>
    </location>
</feature>
<feature type="compositionally biased region" description="Basic residues" evidence="1">
    <location>
        <begin position="74"/>
        <end position="87"/>
    </location>
</feature>
<feature type="region of interest" description="Disordered" evidence="1">
    <location>
        <begin position="60"/>
        <end position="113"/>
    </location>
</feature>
<feature type="compositionally biased region" description="Basic and acidic residues" evidence="1">
    <location>
        <begin position="13"/>
        <end position="24"/>
    </location>
</feature>
<dbReference type="AlphaFoldDB" id="A0ABD3XY80"/>
<evidence type="ECO:0000313" key="3">
    <source>
        <dbReference type="Proteomes" id="UP001634394"/>
    </source>
</evidence>
<gene>
    <name evidence="2" type="ORF">ACJMK2_002832</name>
</gene>
<comment type="caution">
    <text evidence="2">The sequence shown here is derived from an EMBL/GenBank/DDBJ whole genome shotgun (WGS) entry which is preliminary data.</text>
</comment>
<accession>A0ABD3XY80</accession>
<keyword evidence="3" id="KW-1185">Reference proteome</keyword>
<sequence>MSYAEVTKTTPRQSDKSQQDKWDKIITPNKSSRIQVSQVTTPIETSNLFKALTIEDFATSNIPSDQLVPIRTSTPKRKRTNKKRKMRSPASGKQETPMTQKPRKHKLEDSLPG</sequence>
<proteinExistence type="predicted"/>
<dbReference type="Proteomes" id="UP001634394">
    <property type="component" value="Unassembled WGS sequence"/>
</dbReference>
<dbReference type="EMBL" id="JBJQND010000001">
    <property type="protein sequence ID" value="KAL3890550.1"/>
    <property type="molecule type" value="Genomic_DNA"/>
</dbReference>
<feature type="compositionally biased region" description="Polar residues" evidence="1">
    <location>
        <begin position="28"/>
        <end position="38"/>
    </location>
</feature>
<name>A0ABD3XY80_SINWO</name>
<organism evidence="2 3">
    <name type="scientific">Sinanodonta woodiana</name>
    <name type="common">Chinese pond mussel</name>
    <name type="synonym">Anodonta woodiana</name>
    <dbReference type="NCBI Taxonomy" id="1069815"/>
    <lineage>
        <taxon>Eukaryota</taxon>
        <taxon>Metazoa</taxon>
        <taxon>Spiralia</taxon>
        <taxon>Lophotrochozoa</taxon>
        <taxon>Mollusca</taxon>
        <taxon>Bivalvia</taxon>
        <taxon>Autobranchia</taxon>
        <taxon>Heteroconchia</taxon>
        <taxon>Palaeoheterodonta</taxon>
        <taxon>Unionida</taxon>
        <taxon>Unionoidea</taxon>
        <taxon>Unionidae</taxon>
        <taxon>Unioninae</taxon>
        <taxon>Sinanodonta</taxon>
    </lineage>
</organism>
<evidence type="ECO:0000313" key="2">
    <source>
        <dbReference type="EMBL" id="KAL3890550.1"/>
    </source>
</evidence>
<protein>
    <submittedName>
        <fullName evidence="2">Uncharacterized protein</fullName>
    </submittedName>
</protein>
<evidence type="ECO:0000256" key="1">
    <source>
        <dbReference type="SAM" id="MobiDB-lite"/>
    </source>
</evidence>